<proteinExistence type="predicted"/>
<reference evidence="1 2" key="1">
    <citation type="submission" date="2024-01" db="EMBL/GenBank/DDBJ databases">
        <title>Seven novel Bacillus-like species.</title>
        <authorList>
            <person name="Liu G."/>
        </authorList>
    </citation>
    <scope>NUCLEOTIDE SEQUENCE [LARGE SCALE GENOMIC DNA]</scope>
    <source>
        <strain evidence="1 2">FJAT-53711</strain>
    </source>
</reference>
<name>A0ABU8FPT0_9BACI</name>
<dbReference type="Proteomes" id="UP001367922">
    <property type="component" value="Unassembled WGS sequence"/>
</dbReference>
<organism evidence="1 2">
    <name type="scientific">Bacillus yunxiaonensis</name>
    <dbReference type="NCBI Taxonomy" id="3127665"/>
    <lineage>
        <taxon>Bacteria</taxon>
        <taxon>Bacillati</taxon>
        <taxon>Bacillota</taxon>
        <taxon>Bacilli</taxon>
        <taxon>Bacillales</taxon>
        <taxon>Bacillaceae</taxon>
        <taxon>Bacillus</taxon>
    </lineage>
</organism>
<evidence type="ECO:0000313" key="2">
    <source>
        <dbReference type="Proteomes" id="UP001367922"/>
    </source>
</evidence>
<keyword evidence="2" id="KW-1185">Reference proteome</keyword>
<gene>
    <name evidence="1" type="ORF">WAX78_00620</name>
</gene>
<sequence length="271" mass="32786">MIYFTVNEILHEVGSDRYYRILWIDEEYTSSYIINVKDKNALPIEYPISLLDEYVEKRLWEKEKNDLFIIYKKPRNEEQQRLRDELWGILYPLITAEPEIYKSDTRGKLLKGAIKESKMTKPRIYRLLRKYWQNGMNPNAILPNYERGKRDHTEIEYKSKTGRPRKDGNTGISVNKDILEIIKKAGKKYYLNNNKATMLYAYEMMIKEHFSEYEYYDNGILKKAIQNPNQIPTIRQFRYHLKKLFSSEFTIKKRKGNKKFEREYREKQDLS</sequence>
<protein>
    <submittedName>
        <fullName evidence="1">Uncharacterized protein</fullName>
    </submittedName>
</protein>
<evidence type="ECO:0000313" key="1">
    <source>
        <dbReference type="EMBL" id="MEI4827978.1"/>
    </source>
</evidence>
<dbReference type="RefSeq" id="WP_336480393.1">
    <property type="nucleotide sequence ID" value="NZ_JBAWSV010000001.1"/>
</dbReference>
<comment type="caution">
    <text evidence="1">The sequence shown here is derived from an EMBL/GenBank/DDBJ whole genome shotgun (WGS) entry which is preliminary data.</text>
</comment>
<accession>A0ABU8FPT0</accession>
<dbReference type="EMBL" id="JBAWSV010000001">
    <property type="protein sequence ID" value="MEI4827978.1"/>
    <property type="molecule type" value="Genomic_DNA"/>
</dbReference>